<dbReference type="EMBL" id="JAAAHY010000485">
    <property type="protein sequence ID" value="KAF9963246.1"/>
    <property type="molecule type" value="Genomic_DNA"/>
</dbReference>
<dbReference type="SUPFAM" id="SSF51197">
    <property type="entry name" value="Clavaminate synthase-like"/>
    <property type="match status" value="1"/>
</dbReference>
<evidence type="ECO:0000313" key="1">
    <source>
        <dbReference type="EMBL" id="KAF9963246.1"/>
    </source>
</evidence>
<dbReference type="PANTHER" id="PTHR31630:SF6">
    <property type="entry name" value="PHYTANOYL-COA DIOXYGENASE-RELATED"/>
    <property type="match status" value="1"/>
</dbReference>
<name>A0A9P6J5Q3_MORAP</name>
<dbReference type="Gene3D" id="2.60.120.620">
    <property type="entry name" value="q2cbj1_9rhob like domain"/>
    <property type="match status" value="1"/>
</dbReference>
<accession>A0A9P6J5Q3</accession>
<evidence type="ECO:0000313" key="2">
    <source>
        <dbReference type="Proteomes" id="UP000738359"/>
    </source>
</evidence>
<protein>
    <recommendedName>
        <fullName evidence="3">Phytanoyl-CoA dioxygenase</fullName>
    </recommendedName>
</protein>
<dbReference type="PANTHER" id="PTHR31630">
    <property type="entry name" value="PHYTANOYL-COA DIOXYGENASE-RELATED-RELATED"/>
    <property type="match status" value="1"/>
</dbReference>
<dbReference type="OrthoDB" id="445007at2759"/>
<organism evidence="1 2">
    <name type="scientific">Mortierella alpina</name>
    <name type="common">Oleaginous fungus</name>
    <name type="synonym">Mortierella renispora</name>
    <dbReference type="NCBI Taxonomy" id="64518"/>
    <lineage>
        <taxon>Eukaryota</taxon>
        <taxon>Fungi</taxon>
        <taxon>Fungi incertae sedis</taxon>
        <taxon>Mucoromycota</taxon>
        <taxon>Mortierellomycotina</taxon>
        <taxon>Mortierellomycetes</taxon>
        <taxon>Mortierellales</taxon>
        <taxon>Mortierellaceae</taxon>
        <taxon>Mortierella</taxon>
    </lineage>
</organism>
<sequence length="400" mass="44895">MAYVDSPNDIPNLYPPIFHPETHAQEIQEYLAAEGYVVVQVTTADEAQARYSEFWTFLENLGSGISRSDPSTWDKASTWPQQSHGILFGYGVGQADFAWKARTHPNVVKVFANLWNVPETKLLTSFDGANMYPNPRYAYNGEGEGEGLAQPMEMRTIKVSSDEAEDRDVQVSVAVVDQAPILPASVHTGEDKLGLVHTTGRYRMWPHRDQRPSRQERVCVQGLYNMLPNTSPADGGLVVYPRTHTIDWTERYIKAKTSGDWYVVPTDANAPEVAPKNAAVLRTPAGCLVLWDSRLIHCNRPPTAQGRTRAVSYICMLPKGNTTRSVMALRQKLYSTFRTTTHWPYPVSANNEDFSSNKVKTEEVMKRLLNSKPFGLDDPMVRSLVGFHDASLLSLFKGWQ</sequence>
<comment type="caution">
    <text evidence="1">The sequence shown here is derived from an EMBL/GenBank/DDBJ whole genome shotgun (WGS) entry which is preliminary data.</text>
</comment>
<dbReference type="Proteomes" id="UP000738359">
    <property type="component" value="Unassembled WGS sequence"/>
</dbReference>
<proteinExistence type="predicted"/>
<keyword evidence="2" id="KW-1185">Reference proteome</keyword>
<evidence type="ECO:0008006" key="3">
    <source>
        <dbReference type="Google" id="ProtNLM"/>
    </source>
</evidence>
<reference evidence="1" key="1">
    <citation type="journal article" date="2020" name="Fungal Divers.">
        <title>Resolving the Mortierellaceae phylogeny through synthesis of multi-gene phylogenetics and phylogenomics.</title>
        <authorList>
            <person name="Vandepol N."/>
            <person name="Liber J."/>
            <person name="Desiro A."/>
            <person name="Na H."/>
            <person name="Kennedy M."/>
            <person name="Barry K."/>
            <person name="Grigoriev I.V."/>
            <person name="Miller A.N."/>
            <person name="O'Donnell K."/>
            <person name="Stajich J.E."/>
            <person name="Bonito G."/>
        </authorList>
    </citation>
    <scope>NUCLEOTIDE SEQUENCE</scope>
    <source>
        <strain evidence="1">CK1249</strain>
    </source>
</reference>
<dbReference type="AlphaFoldDB" id="A0A9P6J5Q3"/>
<gene>
    <name evidence="1" type="ORF">BGZ70_007542</name>
</gene>